<comment type="caution">
    <text evidence="3">The sequence shown here is derived from an EMBL/GenBank/DDBJ whole genome shotgun (WGS) entry which is preliminary data.</text>
</comment>
<dbReference type="InterPro" id="IPR012938">
    <property type="entry name" value="Glc/Sorbosone_DH"/>
</dbReference>
<dbReference type="InterPro" id="IPR011042">
    <property type="entry name" value="6-blade_b-propeller_TolB-like"/>
</dbReference>
<evidence type="ECO:0000259" key="2">
    <source>
        <dbReference type="Pfam" id="PF07995"/>
    </source>
</evidence>
<sequence>MTMPFAVLLAALALAATAPAAPLAAQQGETFQSEQASFRLERVAGPLEHPWGLAFLPDGSMLVTERPGRLRLATPQGRLSEPLKGLPRIDSGGQGGLLDVATAPDFAQSRRVYISYTEPGQGGVNGTAIAHGRLSDDGTALEQVTVIFQQMPKFSGGHHFGSRLAFAPDGTLFATLGERNSQREKAQDLSTHLGKIVRINPDGSVPKDNPFVGRGDARPEIYSYGHRNPQGLTIHPETGQLWEHEHGARGGDEINLPQPGRNYGWPVISYGVHYSGAKIGQGQERQGMEQPIHYWDPSIAPSGMAFYNGDKFPGWKGDLFVGALVQTHLARLEVEGTRIVREERLLEDWGERIRDVRAGPDGALYLLNDHPDAAIWRLVPAE</sequence>
<feature type="domain" description="Glucose/Sorbosone dehydrogenase" evidence="2">
    <location>
        <begin position="47"/>
        <end position="377"/>
    </location>
</feature>
<dbReference type="PANTHER" id="PTHR19328">
    <property type="entry name" value="HEDGEHOG-INTERACTING PROTEIN"/>
    <property type="match status" value="1"/>
</dbReference>
<dbReference type="STRING" id="580166.AUP43_10270"/>
<evidence type="ECO:0000256" key="1">
    <source>
        <dbReference type="SAM" id="SignalP"/>
    </source>
</evidence>
<evidence type="ECO:0000313" key="3">
    <source>
        <dbReference type="EMBL" id="KZD07294.1"/>
    </source>
</evidence>
<gene>
    <name evidence="3" type="ORF">AUP43_10270</name>
</gene>
<name>A0A154W168_9PROT</name>
<feature type="chain" id="PRO_5007602130" description="Glucose/Sorbosone dehydrogenase domain-containing protein" evidence="1">
    <location>
        <begin position="21"/>
        <end position="382"/>
    </location>
</feature>
<dbReference type="Proteomes" id="UP000076400">
    <property type="component" value="Unassembled WGS sequence"/>
</dbReference>
<dbReference type="EMBL" id="LPXN01000117">
    <property type="protein sequence ID" value="KZD07294.1"/>
    <property type="molecule type" value="Genomic_DNA"/>
</dbReference>
<reference evidence="3 4" key="1">
    <citation type="submission" date="2015-12" db="EMBL/GenBank/DDBJ databases">
        <title>Genome sequence of Oceanibaculum pacificum MCCC 1A02656.</title>
        <authorList>
            <person name="Lu L."/>
            <person name="Lai Q."/>
            <person name="Shao Z."/>
            <person name="Qian P."/>
        </authorList>
    </citation>
    <scope>NUCLEOTIDE SEQUENCE [LARGE SCALE GENOMIC DNA]</scope>
    <source>
        <strain evidence="3 4">MCCC 1A02656</strain>
    </source>
</reference>
<keyword evidence="1" id="KW-0732">Signal</keyword>
<accession>A0A154W168</accession>
<proteinExistence type="predicted"/>
<dbReference type="PANTHER" id="PTHR19328:SF75">
    <property type="entry name" value="ALDOSE SUGAR DEHYDROGENASE YLII"/>
    <property type="match status" value="1"/>
</dbReference>
<dbReference type="InterPro" id="IPR011041">
    <property type="entry name" value="Quinoprot_gluc/sorb_DH_b-prop"/>
</dbReference>
<protein>
    <recommendedName>
        <fullName evidence="2">Glucose/Sorbosone dehydrogenase domain-containing protein</fullName>
    </recommendedName>
</protein>
<dbReference type="Pfam" id="PF07995">
    <property type="entry name" value="GSDH"/>
    <property type="match status" value="1"/>
</dbReference>
<dbReference type="Gene3D" id="2.120.10.30">
    <property type="entry name" value="TolB, C-terminal domain"/>
    <property type="match status" value="1"/>
</dbReference>
<dbReference type="OrthoDB" id="9770043at2"/>
<feature type="signal peptide" evidence="1">
    <location>
        <begin position="1"/>
        <end position="20"/>
    </location>
</feature>
<keyword evidence="4" id="KW-1185">Reference proteome</keyword>
<dbReference type="SUPFAM" id="SSF50952">
    <property type="entry name" value="Soluble quinoprotein glucose dehydrogenase"/>
    <property type="match status" value="1"/>
</dbReference>
<evidence type="ECO:0000313" key="4">
    <source>
        <dbReference type="Proteomes" id="UP000076400"/>
    </source>
</evidence>
<dbReference type="RefSeq" id="WP_067557185.1">
    <property type="nucleotide sequence ID" value="NZ_LPXN01000117.1"/>
</dbReference>
<organism evidence="3 4">
    <name type="scientific">Oceanibaculum pacificum</name>
    <dbReference type="NCBI Taxonomy" id="580166"/>
    <lineage>
        <taxon>Bacteria</taxon>
        <taxon>Pseudomonadati</taxon>
        <taxon>Pseudomonadota</taxon>
        <taxon>Alphaproteobacteria</taxon>
        <taxon>Rhodospirillales</taxon>
        <taxon>Oceanibaculaceae</taxon>
        <taxon>Oceanibaculum</taxon>
    </lineage>
</organism>
<dbReference type="AlphaFoldDB" id="A0A154W168"/>